<comment type="subcellular location">
    <subcellularLocation>
        <location evidence="1">Membrane</location>
        <topology evidence="1">Multi-pass membrane protein</topology>
    </subcellularLocation>
</comment>
<evidence type="ECO:0000256" key="1">
    <source>
        <dbReference type="ARBA" id="ARBA00004141"/>
    </source>
</evidence>
<evidence type="ECO:0000313" key="7">
    <source>
        <dbReference type="Proteomes" id="UP000193944"/>
    </source>
</evidence>
<name>A0A1Y1XJZ3_9FUNG</name>
<evidence type="ECO:0000256" key="4">
    <source>
        <dbReference type="ARBA" id="ARBA00023136"/>
    </source>
</evidence>
<dbReference type="EMBL" id="MCFG01000026">
    <property type="protein sequence ID" value="ORX86070.1"/>
    <property type="molecule type" value="Genomic_DNA"/>
</dbReference>
<evidence type="ECO:0000313" key="6">
    <source>
        <dbReference type="EMBL" id="ORX86070.1"/>
    </source>
</evidence>
<accession>A0A1Y1XJZ3</accession>
<proteinExistence type="predicted"/>
<dbReference type="Proteomes" id="UP000193944">
    <property type="component" value="Unassembled WGS sequence"/>
</dbReference>
<dbReference type="Pfam" id="PF03124">
    <property type="entry name" value="EXS"/>
    <property type="match status" value="1"/>
</dbReference>
<dbReference type="PROSITE" id="PS51380">
    <property type="entry name" value="EXS"/>
    <property type="match status" value="1"/>
</dbReference>
<sequence length="111" mass="13587">MIIDLILRFTWFVDVFPIFQLKNPFLVDDTPTIPEDIIKMRIEKLLLSRLLLRFLEIMRRWLWIFFRVEKEWVYTSSDYVRIENDERNYKTINSASTSDSDYIDIINSSHY</sequence>
<keyword evidence="4" id="KW-0472">Membrane</keyword>
<evidence type="ECO:0000259" key="5">
    <source>
        <dbReference type="PROSITE" id="PS51380"/>
    </source>
</evidence>
<keyword evidence="2" id="KW-0812">Transmembrane</keyword>
<dbReference type="GO" id="GO:0016020">
    <property type="term" value="C:membrane"/>
    <property type="evidence" value="ECO:0007669"/>
    <property type="project" value="UniProtKB-SubCell"/>
</dbReference>
<protein>
    <recommendedName>
        <fullName evidence="5">EXS domain-containing protein</fullName>
    </recommendedName>
</protein>
<reference evidence="6 7" key="2">
    <citation type="submission" date="2016-08" db="EMBL/GenBank/DDBJ databases">
        <title>Pervasive Adenine N6-methylation of Active Genes in Fungi.</title>
        <authorList>
            <consortium name="DOE Joint Genome Institute"/>
            <person name="Mondo S.J."/>
            <person name="Dannebaum R.O."/>
            <person name="Kuo R.C."/>
            <person name="Labutti K."/>
            <person name="Haridas S."/>
            <person name="Kuo A."/>
            <person name="Salamov A."/>
            <person name="Ahrendt S.R."/>
            <person name="Lipzen A."/>
            <person name="Sullivan W."/>
            <person name="Andreopoulos W.B."/>
            <person name="Clum A."/>
            <person name="Lindquist E."/>
            <person name="Daum C."/>
            <person name="Ramamoorthy G.K."/>
            <person name="Gryganskyi A."/>
            <person name="Culley D."/>
            <person name="Magnuson J.K."/>
            <person name="James T.Y."/>
            <person name="O'Malley M.A."/>
            <person name="Stajich J.E."/>
            <person name="Spatafora J.W."/>
            <person name="Visel A."/>
            <person name="Grigoriev I.V."/>
        </authorList>
    </citation>
    <scope>NUCLEOTIDE SEQUENCE [LARGE SCALE GENOMIC DNA]</scope>
    <source>
        <strain evidence="6 7">S4</strain>
    </source>
</reference>
<dbReference type="OrthoDB" id="2159384at2759"/>
<evidence type="ECO:0000256" key="3">
    <source>
        <dbReference type="ARBA" id="ARBA00022989"/>
    </source>
</evidence>
<organism evidence="6 7">
    <name type="scientific">Anaeromyces robustus</name>
    <dbReference type="NCBI Taxonomy" id="1754192"/>
    <lineage>
        <taxon>Eukaryota</taxon>
        <taxon>Fungi</taxon>
        <taxon>Fungi incertae sedis</taxon>
        <taxon>Chytridiomycota</taxon>
        <taxon>Chytridiomycota incertae sedis</taxon>
        <taxon>Neocallimastigomycetes</taxon>
        <taxon>Neocallimastigales</taxon>
        <taxon>Neocallimastigaceae</taxon>
        <taxon>Anaeromyces</taxon>
    </lineage>
</organism>
<dbReference type="AlphaFoldDB" id="A0A1Y1XJZ3"/>
<comment type="caution">
    <text evidence="6">The sequence shown here is derived from an EMBL/GenBank/DDBJ whole genome shotgun (WGS) entry which is preliminary data.</text>
</comment>
<gene>
    <name evidence="6" type="ORF">BCR32DRAFT_63849</name>
</gene>
<keyword evidence="7" id="KW-1185">Reference proteome</keyword>
<evidence type="ECO:0000256" key="2">
    <source>
        <dbReference type="ARBA" id="ARBA00022692"/>
    </source>
</evidence>
<dbReference type="InterPro" id="IPR004342">
    <property type="entry name" value="EXS_C"/>
</dbReference>
<feature type="domain" description="EXS" evidence="5">
    <location>
        <begin position="1"/>
        <end position="101"/>
    </location>
</feature>
<reference evidence="6 7" key="1">
    <citation type="submission" date="2016-08" db="EMBL/GenBank/DDBJ databases">
        <title>A Parts List for Fungal Cellulosomes Revealed by Comparative Genomics.</title>
        <authorList>
            <consortium name="DOE Joint Genome Institute"/>
            <person name="Haitjema C.H."/>
            <person name="Gilmore S.P."/>
            <person name="Henske J.K."/>
            <person name="Solomon K.V."/>
            <person name="De Groot R."/>
            <person name="Kuo A."/>
            <person name="Mondo S.J."/>
            <person name="Salamov A.A."/>
            <person name="Labutti K."/>
            <person name="Zhao Z."/>
            <person name="Chiniquy J."/>
            <person name="Barry K."/>
            <person name="Brewer H.M."/>
            <person name="Purvine S.O."/>
            <person name="Wright A.T."/>
            <person name="Boxma B."/>
            <person name="Van Alen T."/>
            <person name="Hackstein J.H."/>
            <person name="Baker S.E."/>
            <person name="Grigoriev I.V."/>
            <person name="O'Malley M.A."/>
        </authorList>
    </citation>
    <scope>NUCLEOTIDE SEQUENCE [LARGE SCALE GENOMIC DNA]</scope>
    <source>
        <strain evidence="6 7">S4</strain>
    </source>
</reference>
<keyword evidence="3" id="KW-1133">Transmembrane helix</keyword>